<proteinExistence type="predicted"/>
<keyword evidence="1" id="KW-0732">Signal</keyword>
<evidence type="ECO:0000256" key="1">
    <source>
        <dbReference type="SAM" id="SignalP"/>
    </source>
</evidence>
<dbReference type="InterPro" id="IPR006311">
    <property type="entry name" value="TAT_signal"/>
</dbReference>
<dbReference type="SUPFAM" id="SSF50998">
    <property type="entry name" value="Quinoprotein alcohol dehydrogenase-like"/>
    <property type="match status" value="1"/>
</dbReference>
<dbReference type="Pfam" id="PF13360">
    <property type="entry name" value="PQQ_2"/>
    <property type="match status" value="1"/>
</dbReference>
<name>A0A7W9JGM1_9ACTN</name>
<dbReference type="InterPro" id="IPR018391">
    <property type="entry name" value="PQQ_b-propeller_rpt"/>
</dbReference>
<dbReference type="PROSITE" id="PS51318">
    <property type="entry name" value="TAT"/>
    <property type="match status" value="1"/>
</dbReference>
<dbReference type="InterPro" id="IPR011047">
    <property type="entry name" value="Quinoprotein_ADH-like_sf"/>
</dbReference>
<dbReference type="InterPro" id="IPR015943">
    <property type="entry name" value="WD40/YVTN_repeat-like_dom_sf"/>
</dbReference>
<dbReference type="SMART" id="SM00564">
    <property type="entry name" value="PQQ"/>
    <property type="match status" value="3"/>
</dbReference>
<feature type="chain" id="PRO_5038503123" evidence="1">
    <location>
        <begin position="24"/>
        <end position="660"/>
    </location>
</feature>
<dbReference type="EMBL" id="JACHMY010000001">
    <property type="protein sequence ID" value="MBB5841422.1"/>
    <property type="molecule type" value="Genomic_DNA"/>
</dbReference>
<dbReference type="RefSeq" id="WP_184804725.1">
    <property type="nucleotide sequence ID" value="NZ_JACHMY010000001.1"/>
</dbReference>
<evidence type="ECO:0000313" key="4">
    <source>
        <dbReference type="Proteomes" id="UP000549971"/>
    </source>
</evidence>
<protein>
    <submittedName>
        <fullName evidence="3">WD40 repeat protein</fullName>
    </submittedName>
</protein>
<sequence>MTNLHRRTLLQAAAAAGITGALARPAAAATTRTTITDLGPAVVQFALMSAIVVGDVVYIGTRNVSPCRVVAYHVPTRTVIGRADLTTGYSIQALAADPTGRYLYAGVLQKSGGPQPNLHRWDLSTPDQPAVAIGRIGDRDVRDLTVAPDGVVFAVGGGSSTAPALWQFDPATGAVANLGVPDPASTLARAVAATSTTVFFGAGSTLGGGGTTSRASLFAYDRAAGTFANVTPREMLVDSSMRDLAVVGDRLVAGTAGGPAPAKIALMDLADLSKYALATLDGEITKMYAPDGDAVYYSAESGLESVSLSTAAVTAVPYDGPSLGEVWGVGFRAGKLLVVSGYGFVAEVDPATGTSVVTDLVAAGAQADPQTVMGIAAGCGSVYVGGNGTIARHSLRGGKPQYLRAPGEAKDAEVVNGILYTGQYSSQGIWKYNPADGRPPRQAVSFPGGQNRPLDTCWDPVGRRLLVAVQSDTEGGGALWTYDPARSRKTAFANPIDDVQLVRAVATRDGIAYLGGDNAQATGARGTVVAFDPTRGRELWRVESGRPYGIGSLAVHGKYLYGMALKGGFFVIDLTRRELIHTADHRPVCPQWSAMLLNRGRIYAASDTTLMRFDPRTFAMTVVAPNLNGAWYSGCHVNRDEQGILYTMRGHNLVAINDKP</sequence>
<organism evidence="3 4">
    <name type="scientific">Kribbella italica</name>
    <dbReference type="NCBI Taxonomy" id="1540520"/>
    <lineage>
        <taxon>Bacteria</taxon>
        <taxon>Bacillati</taxon>
        <taxon>Actinomycetota</taxon>
        <taxon>Actinomycetes</taxon>
        <taxon>Propionibacteriales</taxon>
        <taxon>Kribbellaceae</taxon>
        <taxon>Kribbella</taxon>
    </lineage>
</organism>
<dbReference type="InterPro" id="IPR002372">
    <property type="entry name" value="PQQ_rpt_dom"/>
</dbReference>
<evidence type="ECO:0000313" key="3">
    <source>
        <dbReference type="EMBL" id="MBB5841422.1"/>
    </source>
</evidence>
<feature type="domain" description="Pyrrolo-quinoline quinone repeat" evidence="2">
    <location>
        <begin position="525"/>
        <end position="616"/>
    </location>
</feature>
<keyword evidence="4" id="KW-1185">Reference proteome</keyword>
<dbReference type="AlphaFoldDB" id="A0A7W9JGM1"/>
<accession>A0A7W9JGM1</accession>
<feature type="signal peptide" evidence="1">
    <location>
        <begin position="1"/>
        <end position="23"/>
    </location>
</feature>
<reference evidence="3 4" key="1">
    <citation type="submission" date="2020-08" db="EMBL/GenBank/DDBJ databases">
        <title>Sequencing the genomes of 1000 actinobacteria strains.</title>
        <authorList>
            <person name="Klenk H.-P."/>
        </authorList>
    </citation>
    <scope>NUCLEOTIDE SEQUENCE [LARGE SCALE GENOMIC DNA]</scope>
    <source>
        <strain evidence="3 4">DSM 28967</strain>
    </source>
</reference>
<gene>
    <name evidence="3" type="ORF">HDA39_008156</name>
</gene>
<evidence type="ECO:0000259" key="2">
    <source>
        <dbReference type="Pfam" id="PF13360"/>
    </source>
</evidence>
<dbReference type="SUPFAM" id="SSF82171">
    <property type="entry name" value="DPP6 N-terminal domain-like"/>
    <property type="match status" value="1"/>
</dbReference>
<dbReference type="Gene3D" id="2.130.10.10">
    <property type="entry name" value="YVTN repeat-like/Quinoprotein amine dehydrogenase"/>
    <property type="match status" value="1"/>
</dbReference>
<comment type="caution">
    <text evidence="3">The sequence shown here is derived from an EMBL/GenBank/DDBJ whole genome shotgun (WGS) entry which is preliminary data.</text>
</comment>
<dbReference type="Proteomes" id="UP000549971">
    <property type="component" value="Unassembled WGS sequence"/>
</dbReference>